<evidence type="ECO:0000313" key="3">
    <source>
        <dbReference type="Proteomes" id="UP001597237"/>
    </source>
</evidence>
<gene>
    <name evidence="2" type="ORF">ACFSC0_04220</name>
</gene>
<comment type="caution">
    <text evidence="2">The sequence shown here is derived from an EMBL/GenBank/DDBJ whole genome shotgun (WGS) entry which is preliminary data.</text>
</comment>
<dbReference type="InterPro" id="IPR029068">
    <property type="entry name" value="Glyas_Bleomycin-R_OHBP_Dase"/>
</dbReference>
<feature type="domain" description="VOC" evidence="1">
    <location>
        <begin position="26"/>
        <end position="151"/>
    </location>
</feature>
<evidence type="ECO:0000313" key="2">
    <source>
        <dbReference type="EMBL" id="MFD1782590.1"/>
    </source>
</evidence>
<accession>A0ABW4N074</accession>
<dbReference type="InterPro" id="IPR004360">
    <property type="entry name" value="Glyas_Fos-R_dOase_dom"/>
</dbReference>
<keyword evidence="3" id="KW-1185">Reference proteome</keyword>
<dbReference type="RefSeq" id="WP_377280359.1">
    <property type="nucleotide sequence ID" value="NZ_JBHRSI010000001.1"/>
</dbReference>
<dbReference type="Proteomes" id="UP001597237">
    <property type="component" value="Unassembled WGS sequence"/>
</dbReference>
<dbReference type="Gene3D" id="3.10.180.10">
    <property type="entry name" value="2,3-Dihydroxybiphenyl 1,2-Dioxygenase, domain 1"/>
    <property type="match status" value="1"/>
</dbReference>
<sequence>MSLTSLAVKLAFSSEQQGAPAMEINGIAHLFVTAGDFPASKAFYEKLLPFLGLTPVLDNDNVYYCVGGRTGFAVQRPAPQHAGERFVQNRVGLHHVCFRARERAHIDEAHAFLQEIGARIVHGPQDDAYAPGYYSILFEDPDGVRLEINHVPGRGVFDTPERQVRAYPV</sequence>
<organism evidence="2 3">
    <name type="scientific">Phenylobacterium terrae</name>
    <dbReference type="NCBI Taxonomy" id="2665495"/>
    <lineage>
        <taxon>Bacteria</taxon>
        <taxon>Pseudomonadati</taxon>
        <taxon>Pseudomonadota</taxon>
        <taxon>Alphaproteobacteria</taxon>
        <taxon>Caulobacterales</taxon>
        <taxon>Caulobacteraceae</taxon>
        <taxon>Phenylobacterium</taxon>
    </lineage>
</organism>
<dbReference type="PROSITE" id="PS51819">
    <property type="entry name" value="VOC"/>
    <property type="match status" value="1"/>
</dbReference>
<dbReference type="InterPro" id="IPR037523">
    <property type="entry name" value="VOC_core"/>
</dbReference>
<dbReference type="PANTHER" id="PTHR35006:SF4">
    <property type="entry name" value="BLR7706 PROTEIN"/>
    <property type="match status" value="1"/>
</dbReference>
<protein>
    <submittedName>
        <fullName evidence="2">VOC family protein</fullName>
    </submittedName>
</protein>
<dbReference type="SUPFAM" id="SSF54593">
    <property type="entry name" value="Glyoxalase/Bleomycin resistance protein/Dihydroxybiphenyl dioxygenase"/>
    <property type="match status" value="1"/>
</dbReference>
<dbReference type="Pfam" id="PF00903">
    <property type="entry name" value="Glyoxalase"/>
    <property type="match status" value="1"/>
</dbReference>
<dbReference type="PANTHER" id="PTHR35006">
    <property type="entry name" value="GLYOXALASE FAMILY PROTEIN (AFU_ORTHOLOGUE AFUA_5G14830)"/>
    <property type="match status" value="1"/>
</dbReference>
<proteinExistence type="predicted"/>
<dbReference type="EMBL" id="JBHUEY010000001">
    <property type="protein sequence ID" value="MFD1782590.1"/>
    <property type="molecule type" value="Genomic_DNA"/>
</dbReference>
<reference evidence="3" key="1">
    <citation type="journal article" date="2019" name="Int. J. Syst. Evol. Microbiol.">
        <title>The Global Catalogue of Microorganisms (GCM) 10K type strain sequencing project: providing services to taxonomists for standard genome sequencing and annotation.</title>
        <authorList>
            <consortium name="The Broad Institute Genomics Platform"/>
            <consortium name="The Broad Institute Genome Sequencing Center for Infectious Disease"/>
            <person name="Wu L."/>
            <person name="Ma J."/>
        </authorList>
    </citation>
    <scope>NUCLEOTIDE SEQUENCE [LARGE SCALE GENOMIC DNA]</scope>
    <source>
        <strain evidence="3">DFY28</strain>
    </source>
</reference>
<evidence type="ECO:0000259" key="1">
    <source>
        <dbReference type="PROSITE" id="PS51819"/>
    </source>
</evidence>
<name>A0ABW4N074_9CAUL</name>